<evidence type="ECO:0000259" key="2">
    <source>
        <dbReference type="PROSITE" id="PS50888"/>
    </source>
</evidence>
<dbReference type="GeneID" id="116618359"/>
<protein>
    <submittedName>
        <fullName evidence="3">Ehand-like protein</fullName>
    </submittedName>
</protein>
<sequence>MSDHEKSPCKSEPSEPEITEVTVISSEDEPSAGNKRKARPIKTTTSKKERRRTENINAAFAELRKHIPNVPSDTKLSKIKTLKLAMSYIHHLELQLSGEESRVVIVKHVTPSEPQPVIRTREREPSIEYDLPSSPERAYEEVDEPRSGRRSSRTGWPQHVWALELVHGNKKQSKTTMARHQIVT</sequence>
<evidence type="ECO:0000256" key="1">
    <source>
        <dbReference type="SAM" id="MobiDB-lite"/>
    </source>
</evidence>
<proteinExistence type="evidence at transcript level"/>
<dbReference type="KEGG" id="nve:116618359"/>
<dbReference type="EMBL" id="KU746911">
    <property type="protein sequence ID" value="AOP31966.1"/>
    <property type="molecule type" value="mRNA"/>
</dbReference>
<dbReference type="InterPro" id="IPR050283">
    <property type="entry name" value="E-box_TF_Regulators"/>
</dbReference>
<evidence type="ECO:0000313" key="3">
    <source>
        <dbReference type="EMBL" id="AOP31966.1"/>
    </source>
</evidence>
<organism evidence="3">
    <name type="scientific">Nematostella vectensis</name>
    <name type="common">Starlet sea anemone</name>
    <dbReference type="NCBI Taxonomy" id="45351"/>
    <lineage>
        <taxon>Eukaryota</taxon>
        <taxon>Metazoa</taxon>
        <taxon>Cnidaria</taxon>
        <taxon>Anthozoa</taxon>
        <taxon>Hexacorallia</taxon>
        <taxon>Actiniaria</taxon>
        <taxon>Edwardsiidae</taxon>
        <taxon>Nematostella</taxon>
    </lineage>
</organism>
<feature type="region of interest" description="Disordered" evidence="1">
    <location>
        <begin position="124"/>
        <end position="154"/>
    </location>
</feature>
<dbReference type="PROSITE" id="PS50888">
    <property type="entry name" value="BHLH"/>
    <property type="match status" value="1"/>
</dbReference>
<dbReference type="PANTHER" id="PTHR23349:SF68">
    <property type="entry name" value="FI14601P"/>
    <property type="match status" value="1"/>
</dbReference>
<dbReference type="InterPro" id="IPR036638">
    <property type="entry name" value="HLH_DNA-bd_sf"/>
</dbReference>
<accession>A0A1C9KCW0</accession>
<dbReference type="RefSeq" id="XP_032237799.1">
    <property type="nucleotide sequence ID" value="XM_032381908.2"/>
</dbReference>
<dbReference type="PANTHER" id="PTHR23349">
    <property type="entry name" value="BASIC HELIX-LOOP-HELIX TRANSCRIPTION FACTOR, TWIST"/>
    <property type="match status" value="1"/>
</dbReference>
<dbReference type="InterPro" id="IPR011598">
    <property type="entry name" value="bHLH_dom"/>
</dbReference>
<dbReference type="SMART" id="SM00353">
    <property type="entry name" value="HLH"/>
    <property type="match status" value="1"/>
</dbReference>
<feature type="compositionally biased region" description="Basic and acidic residues" evidence="1">
    <location>
        <begin position="137"/>
        <end position="147"/>
    </location>
</feature>
<dbReference type="Pfam" id="PF00010">
    <property type="entry name" value="HLH"/>
    <property type="match status" value="1"/>
</dbReference>
<dbReference type="GO" id="GO:0046983">
    <property type="term" value="F:protein dimerization activity"/>
    <property type="evidence" value="ECO:0007669"/>
    <property type="project" value="InterPro"/>
</dbReference>
<feature type="domain" description="BHLH" evidence="2">
    <location>
        <begin position="40"/>
        <end position="92"/>
    </location>
</feature>
<dbReference type="OrthoDB" id="10055449at2759"/>
<reference evidence="3" key="1">
    <citation type="submission" date="2016-02" db="EMBL/GenBank/DDBJ databases">
        <title>Erk-MAPK signaling is required for endodermal and ectodermal patterning prior to the onset of gastrulation in the sea anemone Nematostella vectensis.</title>
        <authorList>
            <person name="Johnston H."/>
            <person name="Amiel A.R."/>
            <person name="Chock T."/>
            <person name="Dahlin P."/>
            <person name="Steinworth B."/>
            <person name="Iglesias M."/>
            <person name="Layden M."/>
            <person name="Rottinger E."/>
            <person name="Martindale M.Q."/>
        </authorList>
    </citation>
    <scope>NUCLEOTIDE SEQUENCE</scope>
</reference>
<dbReference type="AlphaFoldDB" id="A0A1C9KCW0"/>
<name>A0A1C9KCW0_NEMVE</name>
<dbReference type="Gene3D" id="4.10.280.10">
    <property type="entry name" value="Helix-loop-helix DNA-binding domain"/>
    <property type="match status" value="1"/>
</dbReference>
<dbReference type="SUPFAM" id="SSF47459">
    <property type="entry name" value="HLH, helix-loop-helix DNA-binding domain"/>
    <property type="match status" value="1"/>
</dbReference>
<feature type="region of interest" description="Disordered" evidence="1">
    <location>
        <begin position="1"/>
        <end position="52"/>
    </location>
</feature>
<feature type="compositionally biased region" description="Basic and acidic residues" evidence="1">
    <location>
        <begin position="1"/>
        <end position="13"/>
    </location>
</feature>